<dbReference type="EMBL" id="CP011232">
    <property type="protein sequence ID" value="AKI97669.1"/>
    <property type="molecule type" value="Genomic_DNA"/>
</dbReference>
<sequence>MERTTNRRPYEKKELQLSHLKELEKLLPEHFVYFSWKSKEEEWIANNLGEANKNRTLVRLDRPRNPRAVCRCPLTDSWKKQA</sequence>
<dbReference type="PATRIC" id="fig|1330330.3.peg.1496"/>
<evidence type="ECO:0000313" key="1">
    <source>
        <dbReference type="EMBL" id="AKI97669.1"/>
    </source>
</evidence>
<name>A0A0G2ZDP9_9BACT</name>
<dbReference type="OrthoDB" id="5149792at2"/>
<evidence type="ECO:0000313" key="2">
    <source>
        <dbReference type="Proteomes" id="UP000035159"/>
    </source>
</evidence>
<reference evidence="1 2" key="1">
    <citation type="submission" date="2015-04" db="EMBL/GenBank/DDBJ databases">
        <title>Complete Genome Sequence of Kosmotoga pacifica SLHLJ1.</title>
        <authorList>
            <person name="Jiang L.J."/>
            <person name="Shao Z.Z."/>
            <person name="Jebbar M."/>
        </authorList>
    </citation>
    <scope>NUCLEOTIDE SEQUENCE [LARGE SCALE GENOMIC DNA]</scope>
    <source>
        <strain evidence="1 2">SLHLJ1</strain>
    </source>
</reference>
<dbReference type="STRING" id="1330330.IX53_07400"/>
<dbReference type="Proteomes" id="UP000035159">
    <property type="component" value="Chromosome"/>
</dbReference>
<dbReference type="RefSeq" id="WP_047754804.1">
    <property type="nucleotide sequence ID" value="NZ_CAJUHA010000017.1"/>
</dbReference>
<protein>
    <submittedName>
        <fullName evidence="1">Uncharacterized protein</fullName>
    </submittedName>
</protein>
<keyword evidence="2" id="KW-1185">Reference proteome</keyword>
<dbReference type="AlphaFoldDB" id="A0A0G2ZDP9"/>
<gene>
    <name evidence="1" type="ORF">IX53_07400</name>
</gene>
<dbReference type="KEGG" id="kpf:IX53_07400"/>
<organism evidence="1 2">
    <name type="scientific">Kosmotoga pacifica</name>
    <dbReference type="NCBI Taxonomy" id="1330330"/>
    <lineage>
        <taxon>Bacteria</taxon>
        <taxon>Thermotogati</taxon>
        <taxon>Thermotogota</taxon>
        <taxon>Thermotogae</taxon>
        <taxon>Kosmotogales</taxon>
        <taxon>Kosmotogaceae</taxon>
        <taxon>Kosmotoga</taxon>
    </lineage>
</organism>
<proteinExistence type="predicted"/>
<accession>A0A0G2ZDP9</accession>